<keyword evidence="3" id="KW-1185">Reference proteome</keyword>
<dbReference type="AlphaFoldDB" id="C1MQA1"/>
<accession>C1MQA1</accession>
<evidence type="ECO:0000313" key="2">
    <source>
        <dbReference type="EMBL" id="EEH58042.1"/>
    </source>
</evidence>
<evidence type="ECO:0000256" key="1">
    <source>
        <dbReference type="SAM" id="Phobius"/>
    </source>
</evidence>
<dbReference type="Proteomes" id="UP000001876">
    <property type="component" value="Unassembled WGS sequence"/>
</dbReference>
<name>C1MQA1_MICPC</name>
<dbReference type="KEGG" id="mpp:MICPUCDRAFT_57213"/>
<dbReference type="GeneID" id="9683160"/>
<proteinExistence type="predicted"/>
<protein>
    <submittedName>
        <fullName evidence="2">Predicted protein</fullName>
    </submittedName>
</protein>
<keyword evidence="1" id="KW-1133">Transmembrane helix</keyword>
<dbReference type="Pfam" id="PF06522">
    <property type="entry name" value="B12D"/>
    <property type="match status" value="1"/>
</dbReference>
<dbReference type="RefSeq" id="XP_003058091.1">
    <property type="nucleotide sequence ID" value="XM_003058045.1"/>
</dbReference>
<feature type="transmembrane region" description="Helical" evidence="1">
    <location>
        <begin position="52"/>
        <end position="74"/>
    </location>
</feature>
<reference evidence="2 3" key="1">
    <citation type="journal article" date="2009" name="Science">
        <title>Green evolution and dynamic adaptations revealed by genomes of the marine picoeukaryotes Micromonas.</title>
        <authorList>
            <person name="Worden A.Z."/>
            <person name="Lee J.H."/>
            <person name="Mock T."/>
            <person name="Rouze P."/>
            <person name="Simmons M.P."/>
            <person name="Aerts A.L."/>
            <person name="Allen A.E."/>
            <person name="Cuvelier M.L."/>
            <person name="Derelle E."/>
            <person name="Everett M.V."/>
            <person name="Foulon E."/>
            <person name="Grimwood J."/>
            <person name="Gundlach H."/>
            <person name="Henrissat B."/>
            <person name="Napoli C."/>
            <person name="McDonald S.M."/>
            <person name="Parker M.S."/>
            <person name="Rombauts S."/>
            <person name="Salamov A."/>
            <person name="Von Dassow P."/>
            <person name="Badger J.H."/>
            <person name="Coutinho P.M."/>
            <person name="Demir E."/>
            <person name="Dubchak I."/>
            <person name="Gentemann C."/>
            <person name="Eikrem W."/>
            <person name="Gready J.E."/>
            <person name="John U."/>
            <person name="Lanier W."/>
            <person name="Lindquist E.A."/>
            <person name="Lucas S."/>
            <person name="Mayer K.F."/>
            <person name="Moreau H."/>
            <person name="Not F."/>
            <person name="Otillar R."/>
            <person name="Panaud O."/>
            <person name="Pangilinan J."/>
            <person name="Paulsen I."/>
            <person name="Piegu B."/>
            <person name="Poliakov A."/>
            <person name="Robbens S."/>
            <person name="Schmutz J."/>
            <person name="Toulza E."/>
            <person name="Wyss T."/>
            <person name="Zelensky A."/>
            <person name="Zhou K."/>
            <person name="Armbrust E.V."/>
            <person name="Bhattacharya D."/>
            <person name="Goodenough U.W."/>
            <person name="Van de Peer Y."/>
            <person name="Grigoriev I.V."/>
        </authorList>
    </citation>
    <scope>NUCLEOTIDE SEQUENCE [LARGE SCALE GENOMIC DNA]</scope>
    <source>
        <strain evidence="2 3">CCMP1545</strain>
    </source>
</reference>
<gene>
    <name evidence="2" type="ORF">MICPUCDRAFT_57213</name>
</gene>
<organism evidence="3">
    <name type="scientific">Micromonas pusilla (strain CCMP1545)</name>
    <name type="common">Picoplanktonic green alga</name>
    <dbReference type="NCBI Taxonomy" id="564608"/>
    <lineage>
        <taxon>Eukaryota</taxon>
        <taxon>Viridiplantae</taxon>
        <taxon>Chlorophyta</taxon>
        <taxon>Mamiellophyceae</taxon>
        <taxon>Mamiellales</taxon>
        <taxon>Mamiellaceae</taxon>
        <taxon>Micromonas</taxon>
    </lineage>
</organism>
<keyword evidence="1" id="KW-0812">Transmembrane</keyword>
<sequence length="161" mass="18235">MTSRFKSWSGRAAARAWRDRRLGSTAVASGDAVKVRSGAWSTGLSPLKNPEVLPLLAAIAAGGLLVVTIVTHDLRTNPEVLIKKKGRAIQIVEEGTPEYDKQVEFAKKSYDHWLRRRLVGLRPWIFPRLQERIMGVSRKDPTIDLTQDKWKKIAEKEHKKK</sequence>
<keyword evidence="1" id="KW-0472">Membrane</keyword>
<evidence type="ECO:0000313" key="3">
    <source>
        <dbReference type="Proteomes" id="UP000001876"/>
    </source>
</evidence>
<dbReference type="EMBL" id="GG663738">
    <property type="protein sequence ID" value="EEH58042.1"/>
    <property type="molecule type" value="Genomic_DNA"/>
</dbReference>
<dbReference type="InterPro" id="IPR010530">
    <property type="entry name" value="B12D"/>
</dbReference>